<dbReference type="GO" id="GO:0005634">
    <property type="term" value="C:nucleus"/>
    <property type="evidence" value="ECO:0007669"/>
    <property type="project" value="TreeGrafter"/>
</dbReference>
<dbReference type="GO" id="GO:0006284">
    <property type="term" value="P:base-excision repair"/>
    <property type="evidence" value="ECO:0007669"/>
    <property type="project" value="InterPro"/>
</dbReference>
<dbReference type="Pfam" id="PF21218">
    <property type="entry name" value="Fpg-like_C"/>
    <property type="match status" value="1"/>
</dbReference>
<dbReference type="STRING" id="554065.E1ZQH6"/>
<organism evidence="3">
    <name type="scientific">Chlorella variabilis</name>
    <name type="common">Green alga</name>
    <dbReference type="NCBI Taxonomy" id="554065"/>
    <lineage>
        <taxon>Eukaryota</taxon>
        <taxon>Viridiplantae</taxon>
        <taxon>Chlorophyta</taxon>
        <taxon>core chlorophytes</taxon>
        <taxon>Trebouxiophyceae</taxon>
        <taxon>Chlorellales</taxon>
        <taxon>Chlorellaceae</taxon>
        <taxon>Chlorella clade</taxon>
        <taxon>Chlorella</taxon>
    </lineage>
</organism>
<reference evidence="2 3" key="1">
    <citation type="journal article" date="2010" name="Plant Cell">
        <title>The Chlorella variabilis NC64A genome reveals adaptation to photosymbiosis, coevolution with viruses, and cryptic sex.</title>
        <authorList>
            <person name="Blanc G."/>
            <person name="Duncan G."/>
            <person name="Agarkova I."/>
            <person name="Borodovsky M."/>
            <person name="Gurnon J."/>
            <person name="Kuo A."/>
            <person name="Lindquist E."/>
            <person name="Lucas S."/>
            <person name="Pangilinan J."/>
            <person name="Polle J."/>
            <person name="Salamov A."/>
            <person name="Terry A."/>
            <person name="Yamada T."/>
            <person name="Dunigan D.D."/>
            <person name="Grigoriev I.V."/>
            <person name="Claverie J.M."/>
            <person name="Van Etten J.L."/>
        </authorList>
    </citation>
    <scope>NUCLEOTIDE SEQUENCE [LARGE SCALE GENOMIC DNA]</scope>
    <source>
        <strain evidence="2 3">NC64A</strain>
    </source>
</reference>
<name>E1ZQH6_CHLVA</name>
<dbReference type="OMA" id="VCQVACE"/>
<dbReference type="InterPro" id="IPR010979">
    <property type="entry name" value="Ribosomal_uS13-like_H2TH"/>
</dbReference>
<dbReference type="Gene3D" id="1.10.8.50">
    <property type="match status" value="1"/>
</dbReference>
<dbReference type="Pfam" id="PF06831">
    <property type="entry name" value="H2TH"/>
    <property type="match status" value="1"/>
</dbReference>
<dbReference type="GO" id="GO:0019104">
    <property type="term" value="F:DNA N-glycosylase activity"/>
    <property type="evidence" value="ECO:0007669"/>
    <property type="project" value="TreeGrafter"/>
</dbReference>
<accession>E1ZQH6</accession>
<dbReference type="KEGG" id="cvr:CHLNCDRAFT_9497"/>
<dbReference type="OrthoDB" id="444592at2759"/>
<dbReference type="SMART" id="SM01232">
    <property type="entry name" value="H2TH"/>
    <property type="match status" value="1"/>
</dbReference>
<dbReference type="PANTHER" id="PTHR22993">
    <property type="entry name" value="FORMAMIDOPYRIMIDINE-DNA GLYCOSYLASE"/>
    <property type="match status" value="1"/>
</dbReference>
<proteinExistence type="predicted"/>
<dbReference type="EMBL" id="GL433859">
    <property type="protein sequence ID" value="EFN51935.1"/>
    <property type="molecule type" value="Genomic_DNA"/>
</dbReference>
<evidence type="ECO:0000259" key="1">
    <source>
        <dbReference type="SMART" id="SM01232"/>
    </source>
</evidence>
<feature type="non-terminal residue" evidence="2">
    <location>
        <position position="1"/>
    </location>
</feature>
<protein>
    <recommendedName>
        <fullName evidence="1">Formamidopyrimidine-DNA glycosylase H2TH DNA-binding domain-containing protein</fullName>
    </recommendedName>
</protein>
<dbReference type="SUPFAM" id="SSF46946">
    <property type="entry name" value="S13-like H2TH domain"/>
    <property type="match status" value="1"/>
</dbReference>
<dbReference type="GO" id="GO:0008270">
    <property type="term" value="F:zinc ion binding"/>
    <property type="evidence" value="ECO:0007669"/>
    <property type="project" value="InterPro"/>
</dbReference>
<dbReference type="InterPro" id="IPR015886">
    <property type="entry name" value="H2TH_FPG"/>
</dbReference>
<evidence type="ECO:0000313" key="3">
    <source>
        <dbReference type="Proteomes" id="UP000008141"/>
    </source>
</evidence>
<dbReference type="GeneID" id="17351463"/>
<dbReference type="RefSeq" id="XP_005844037.1">
    <property type="nucleotide sequence ID" value="XM_005843975.1"/>
</dbReference>
<dbReference type="FunFam" id="1.10.8.50:FF:000009">
    <property type="entry name" value="Formamidopyrimidine-DNA glycosylase"/>
    <property type="match status" value="1"/>
</dbReference>
<gene>
    <name evidence="2" type="ORF">CHLNCDRAFT_9497</name>
</gene>
<sequence>QVRFLDRPEGVPPISELGWDPLLDMPSLPSFAAQLGGQRRAIKAVLLDQSFSAGIGNWVADEVLYQARIHPEQPAHSVPQEQVAALHRAISHVCQVACEVEADSSRFPPDWLFHHRWGNSTPAKVGGRSIDHLTVGGRTSAFVPSLQKLD</sequence>
<dbReference type="AlphaFoldDB" id="E1ZQH6"/>
<dbReference type="PANTHER" id="PTHR22993:SF9">
    <property type="entry name" value="FORMAMIDOPYRIMIDINE-DNA GLYCOSYLASE"/>
    <property type="match status" value="1"/>
</dbReference>
<dbReference type="InterPro" id="IPR049332">
    <property type="entry name" value="Fpg-like_C"/>
</dbReference>
<dbReference type="Proteomes" id="UP000008141">
    <property type="component" value="Unassembled WGS sequence"/>
</dbReference>
<dbReference type="InParanoid" id="E1ZQH6"/>
<evidence type="ECO:0000313" key="2">
    <source>
        <dbReference type="EMBL" id="EFN51935.1"/>
    </source>
</evidence>
<feature type="non-terminal residue" evidence="2">
    <location>
        <position position="150"/>
    </location>
</feature>
<dbReference type="eggNOG" id="ENOG502QVDB">
    <property type="taxonomic scope" value="Eukaryota"/>
</dbReference>
<dbReference type="GO" id="GO:0003906">
    <property type="term" value="F:DNA-(apurinic or apyrimidinic site) endonuclease activity"/>
    <property type="evidence" value="ECO:0007669"/>
    <property type="project" value="InterPro"/>
</dbReference>
<keyword evidence="3" id="KW-1185">Reference proteome</keyword>
<feature type="domain" description="Formamidopyrimidine-DNA glycosylase H2TH DNA-binding" evidence="1">
    <location>
        <begin position="17"/>
        <end position="109"/>
    </location>
</feature>
<dbReference type="GO" id="GO:0003684">
    <property type="term" value="F:damaged DNA binding"/>
    <property type="evidence" value="ECO:0007669"/>
    <property type="project" value="InterPro"/>
</dbReference>